<evidence type="ECO:0000313" key="3">
    <source>
        <dbReference type="EMBL" id="KAL3287983.1"/>
    </source>
</evidence>
<comment type="caution">
    <text evidence="3">The sequence shown here is derived from an EMBL/GenBank/DDBJ whole genome shotgun (WGS) entry which is preliminary data.</text>
</comment>
<name>A0ABD2PAP3_9CUCU</name>
<evidence type="ECO:0000313" key="4">
    <source>
        <dbReference type="Proteomes" id="UP001516400"/>
    </source>
</evidence>
<feature type="region of interest" description="Disordered" evidence="2">
    <location>
        <begin position="40"/>
        <end position="90"/>
    </location>
</feature>
<dbReference type="AlphaFoldDB" id="A0ABD2PAP3"/>
<evidence type="ECO:0000256" key="1">
    <source>
        <dbReference type="SAM" id="Coils"/>
    </source>
</evidence>
<gene>
    <name evidence="3" type="ORF">HHI36_002437</name>
</gene>
<organism evidence="3 4">
    <name type="scientific">Cryptolaemus montrouzieri</name>
    <dbReference type="NCBI Taxonomy" id="559131"/>
    <lineage>
        <taxon>Eukaryota</taxon>
        <taxon>Metazoa</taxon>
        <taxon>Ecdysozoa</taxon>
        <taxon>Arthropoda</taxon>
        <taxon>Hexapoda</taxon>
        <taxon>Insecta</taxon>
        <taxon>Pterygota</taxon>
        <taxon>Neoptera</taxon>
        <taxon>Endopterygota</taxon>
        <taxon>Coleoptera</taxon>
        <taxon>Polyphaga</taxon>
        <taxon>Cucujiformia</taxon>
        <taxon>Coccinelloidea</taxon>
        <taxon>Coccinellidae</taxon>
        <taxon>Scymninae</taxon>
        <taxon>Scymnini</taxon>
        <taxon>Cryptolaemus</taxon>
    </lineage>
</organism>
<accession>A0ABD2PAP3</accession>
<reference evidence="3 4" key="1">
    <citation type="journal article" date="2021" name="BMC Biol.">
        <title>Horizontally acquired antibacterial genes associated with adaptive radiation of ladybird beetles.</title>
        <authorList>
            <person name="Li H.S."/>
            <person name="Tang X.F."/>
            <person name="Huang Y.H."/>
            <person name="Xu Z.Y."/>
            <person name="Chen M.L."/>
            <person name="Du X.Y."/>
            <person name="Qiu B.Y."/>
            <person name="Chen P.T."/>
            <person name="Zhang W."/>
            <person name="Slipinski A."/>
            <person name="Escalona H.E."/>
            <person name="Waterhouse R.M."/>
            <person name="Zwick A."/>
            <person name="Pang H."/>
        </authorList>
    </citation>
    <scope>NUCLEOTIDE SEQUENCE [LARGE SCALE GENOMIC DNA]</scope>
    <source>
        <strain evidence="3">SYSU2018</strain>
    </source>
</reference>
<keyword evidence="4" id="KW-1185">Reference proteome</keyword>
<feature type="coiled-coil region" evidence="1">
    <location>
        <begin position="101"/>
        <end position="167"/>
    </location>
</feature>
<proteinExistence type="predicted"/>
<evidence type="ECO:0000256" key="2">
    <source>
        <dbReference type="SAM" id="MobiDB-lite"/>
    </source>
</evidence>
<sequence length="231" mass="27540">MRNIFQQWRTYFSSCFRTDKIMYASTITTKPRNKTIEVPVHRQQHESERKTVTKASSRKQRHRSSERYHKSPHRSIQESIPGVPHENEDNKISSKQLWKENLQLAKEKEEVIAKFNELEELSVKKITKLREKVSVLQNEKLEIEAENSNLKLRLNEVLSEYEEVRNQLEFSKICHGCEEFKAALEKFSSENSYLKKMKQELTEDLGMLKTVVFRLVFRLIRWRVNMIPKAK</sequence>
<dbReference type="Proteomes" id="UP001516400">
    <property type="component" value="Unassembled WGS sequence"/>
</dbReference>
<dbReference type="EMBL" id="JABFTP020000185">
    <property type="protein sequence ID" value="KAL3287983.1"/>
    <property type="molecule type" value="Genomic_DNA"/>
</dbReference>
<feature type="compositionally biased region" description="Basic and acidic residues" evidence="2">
    <location>
        <begin position="40"/>
        <end position="51"/>
    </location>
</feature>
<keyword evidence="1" id="KW-0175">Coiled coil</keyword>
<protein>
    <submittedName>
        <fullName evidence="3">Uncharacterized protein</fullName>
    </submittedName>
</protein>